<dbReference type="EMBL" id="JABBPN010000009">
    <property type="protein sequence ID" value="NMO96343.1"/>
    <property type="molecule type" value="Genomic_DNA"/>
</dbReference>
<proteinExistence type="predicted"/>
<dbReference type="InterPro" id="IPR024775">
    <property type="entry name" value="DinB-like"/>
</dbReference>
<feature type="domain" description="DinB-like" evidence="1">
    <location>
        <begin position="12"/>
        <end position="138"/>
    </location>
</feature>
<dbReference type="Gene3D" id="1.20.120.450">
    <property type="entry name" value="dinb family like domain"/>
    <property type="match status" value="1"/>
</dbReference>
<keyword evidence="3" id="KW-1185">Reference proteome</keyword>
<reference evidence="2 3" key="1">
    <citation type="submission" date="2020-04" db="EMBL/GenBank/DDBJ databases">
        <title>Paenibacillus algicola sp. nov., a novel marine bacterium producing alginate lyase.</title>
        <authorList>
            <person name="Huang H."/>
        </authorList>
    </citation>
    <scope>NUCLEOTIDE SEQUENCE [LARGE SCALE GENOMIC DNA]</scope>
    <source>
        <strain evidence="2 3">L7-75</strain>
    </source>
</reference>
<protein>
    <submittedName>
        <fullName evidence="2">DinB family protein</fullName>
    </submittedName>
</protein>
<dbReference type="RefSeq" id="WP_169505126.1">
    <property type="nucleotide sequence ID" value="NZ_JABBPN010000009.1"/>
</dbReference>
<evidence type="ECO:0000259" key="1">
    <source>
        <dbReference type="Pfam" id="PF12867"/>
    </source>
</evidence>
<evidence type="ECO:0000313" key="3">
    <source>
        <dbReference type="Proteomes" id="UP000565468"/>
    </source>
</evidence>
<sequence>MNTYCTNALHQIEVAVMSLIAVMDKLEESDLEIRPTQGKYSAGELLRHIAVICRADVLISMEASEKEMSRYYESVEMNNLKEIQAELLGNYSSLVQLYHDMTEEDLHAKKTSYWGVVYSRYEWLLQISSHLYHHRGQLHAMLVHCGQKDPAVPLFE</sequence>
<gene>
    <name evidence="2" type="ORF">HII30_11235</name>
</gene>
<evidence type="ECO:0000313" key="2">
    <source>
        <dbReference type="EMBL" id="NMO96343.1"/>
    </source>
</evidence>
<dbReference type="SUPFAM" id="SSF109854">
    <property type="entry name" value="DinB/YfiT-like putative metalloenzymes"/>
    <property type="match status" value="1"/>
</dbReference>
<comment type="caution">
    <text evidence="2">The sequence shown here is derived from an EMBL/GenBank/DDBJ whole genome shotgun (WGS) entry which is preliminary data.</text>
</comment>
<dbReference type="InterPro" id="IPR034660">
    <property type="entry name" value="DinB/YfiT-like"/>
</dbReference>
<dbReference type="Pfam" id="PF12867">
    <property type="entry name" value="DinB_2"/>
    <property type="match status" value="1"/>
</dbReference>
<name>A0A848M8X8_PAELE</name>
<dbReference type="AlphaFoldDB" id="A0A848M8X8"/>
<accession>A0A848M8X8</accession>
<dbReference type="Proteomes" id="UP000565468">
    <property type="component" value="Unassembled WGS sequence"/>
</dbReference>
<organism evidence="2 3">
    <name type="scientific">Paenibacillus lemnae</name>
    <dbReference type="NCBI Taxonomy" id="1330551"/>
    <lineage>
        <taxon>Bacteria</taxon>
        <taxon>Bacillati</taxon>
        <taxon>Bacillota</taxon>
        <taxon>Bacilli</taxon>
        <taxon>Bacillales</taxon>
        <taxon>Paenibacillaceae</taxon>
        <taxon>Paenibacillus</taxon>
    </lineage>
</organism>